<proteinExistence type="predicted"/>
<evidence type="ECO:0000313" key="2">
    <source>
        <dbReference type="WBParaSite" id="RSKR_0000470050.1"/>
    </source>
</evidence>
<sequence>MKWKYLFTASVIIHIVILIVSYTLYVIILYVLIKARKVKNFDTCFYKSVIVLGIVDIFFHFDNLCTGLLPLWPPFAKAFFPTEPNYVLGVIYAIGFFLSYFKFAICFYISLNRFGILMLNEKYKIVNFKISQLFLPRFLADGKVSQIFDAFLTISLNKNKRVITKFNCNRHEHIYHFLATFDNVYSLIDIN</sequence>
<dbReference type="Proteomes" id="UP000095286">
    <property type="component" value="Unplaced"/>
</dbReference>
<reference evidence="2" key="1">
    <citation type="submission" date="2016-11" db="UniProtKB">
        <authorList>
            <consortium name="WormBaseParasite"/>
        </authorList>
    </citation>
    <scope>IDENTIFICATION</scope>
    <source>
        <strain evidence="2">KR3021</strain>
    </source>
</reference>
<organism evidence="1 2">
    <name type="scientific">Rhabditophanes sp. KR3021</name>
    <dbReference type="NCBI Taxonomy" id="114890"/>
    <lineage>
        <taxon>Eukaryota</taxon>
        <taxon>Metazoa</taxon>
        <taxon>Ecdysozoa</taxon>
        <taxon>Nematoda</taxon>
        <taxon>Chromadorea</taxon>
        <taxon>Rhabditida</taxon>
        <taxon>Tylenchina</taxon>
        <taxon>Panagrolaimomorpha</taxon>
        <taxon>Strongyloidoidea</taxon>
        <taxon>Alloionematidae</taxon>
        <taxon>Rhabditophanes</taxon>
    </lineage>
</organism>
<accession>A0AC35TWM0</accession>
<name>A0AC35TWM0_9BILA</name>
<dbReference type="WBParaSite" id="RSKR_0000470050.1">
    <property type="protein sequence ID" value="RSKR_0000470050.1"/>
    <property type="gene ID" value="RSKR_0000470050"/>
</dbReference>
<evidence type="ECO:0000313" key="1">
    <source>
        <dbReference type="Proteomes" id="UP000095286"/>
    </source>
</evidence>
<protein>
    <submittedName>
        <fullName evidence="2">7TM_GPCR_Srx domain-containing protein</fullName>
    </submittedName>
</protein>